<dbReference type="EMBL" id="CP159872">
    <property type="protein sequence ID" value="XCM82954.1"/>
    <property type="molecule type" value="Genomic_DNA"/>
</dbReference>
<protein>
    <recommendedName>
        <fullName evidence="2">Ig-like domain-containing protein</fullName>
    </recommendedName>
</protein>
<name>A0AAU8K2K6_9ACTN</name>
<dbReference type="KEGG" id="kcm:ABWK59_30575"/>
<accession>A0AAU8K2K6</accession>
<gene>
    <name evidence="1" type="ORF">ABWK59_30575</name>
</gene>
<proteinExistence type="predicted"/>
<organism evidence="1">
    <name type="scientific">Kitasatospora camelliae</name>
    <dbReference type="NCBI Taxonomy" id="3156397"/>
    <lineage>
        <taxon>Bacteria</taxon>
        <taxon>Bacillati</taxon>
        <taxon>Actinomycetota</taxon>
        <taxon>Actinomycetes</taxon>
        <taxon>Kitasatosporales</taxon>
        <taxon>Streptomycetaceae</taxon>
        <taxon>Kitasatospora</taxon>
    </lineage>
</organism>
<reference evidence="1" key="1">
    <citation type="submission" date="2024-06" db="EMBL/GenBank/DDBJ databases">
        <title>The genome sequences of Kitasatospora sp. strain HUAS MG31.</title>
        <authorList>
            <person name="Mo P."/>
        </authorList>
    </citation>
    <scope>NUCLEOTIDE SEQUENCE</scope>
    <source>
        <strain evidence="1">HUAS MG31</strain>
    </source>
</reference>
<sequence>MAASVAIPKPGPVVFGSRVTVGLVEVTLPASSPQLTYTWIDERTMIVGYNPSVLDGTLVSLWLDTTIPAGYQLVAGVPA</sequence>
<evidence type="ECO:0008006" key="2">
    <source>
        <dbReference type="Google" id="ProtNLM"/>
    </source>
</evidence>
<dbReference type="RefSeq" id="WP_354643889.1">
    <property type="nucleotide sequence ID" value="NZ_CP159872.1"/>
</dbReference>
<dbReference type="AlphaFoldDB" id="A0AAU8K2K6"/>
<evidence type="ECO:0000313" key="1">
    <source>
        <dbReference type="EMBL" id="XCM82954.1"/>
    </source>
</evidence>